<organism evidence="1 2">
    <name type="scientific">Tritrichomonas foetus</name>
    <dbReference type="NCBI Taxonomy" id="1144522"/>
    <lineage>
        <taxon>Eukaryota</taxon>
        <taxon>Metamonada</taxon>
        <taxon>Parabasalia</taxon>
        <taxon>Tritrichomonadida</taxon>
        <taxon>Tritrichomonadidae</taxon>
        <taxon>Tritrichomonas</taxon>
    </lineage>
</organism>
<dbReference type="AlphaFoldDB" id="A0A1J4KNN7"/>
<dbReference type="EMBL" id="MLAK01000557">
    <property type="protein sequence ID" value="OHT12746.1"/>
    <property type="molecule type" value="Genomic_DNA"/>
</dbReference>
<dbReference type="VEuPathDB" id="TrichDB:TRFO_17381"/>
<reference evidence="1" key="1">
    <citation type="submission" date="2016-10" db="EMBL/GenBank/DDBJ databases">
        <authorList>
            <person name="Benchimol M."/>
            <person name="Almeida L.G."/>
            <person name="Vasconcelos A.T."/>
            <person name="Perreira-Neves A."/>
            <person name="Rosa I.A."/>
            <person name="Tasca T."/>
            <person name="Bogo M.R."/>
            <person name="de Souza W."/>
        </authorList>
    </citation>
    <scope>NUCLEOTIDE SEQUENCE [LARGE SCALE GENOMIC DNA]</scope>
    <source>
        <strain evidence="1">K</strain>
    </source>
</reference>
<sequence length="154" mass="18248">MIKSSISCLRTFPYRTYSACSVERFPFVFRKSSKTSPFFRINTFTIRSKSFKGAIQFFYRKSLENLSRTFSLFIWSIFVVEYFQKVEIILMKISFLSIKIVLLFSRNKIQNHLNHISDWIELINCFLVKHFIVLLPCFGEIRTFNKIIGLISLA</sequence>
<accession>A0A1J4KNN7</accession>
<evidence type="ECO:0000313" key="2">
    <source>
        <dbReference type="Proteomes" id="UP000179807"/>
    </source>
</evidence>
<dbReference type="Proteomes" id="UP000179807">
    <property type="component" value="Unassembled WGS sequence"/>
</dbReference>
<comment type="caution">
    <text evidence="1">The sequence shown here is derived from an EMBL/GenBank/DDBJ whole genome shotgun (WGS) entry which is preliminary data.</text>
</comment>
<evidence type="ECO:0000313" key="1">
    <source>
        <dbReference type="EMBL" id="OHT12746.1"/>
    </source>
</evidence>
<keyword evidence="2" id="KW-1185">Reference proteome</keyword>
<dbReference type="GeneID" id="94834255"/>
<protein>
    <submittedName>
        <fullName evidence="1">Uncharacterized protein</fullName>
    </submittedName>
</protein>
<gene>
    <name evidence="1" type="ORF">TRFO_17381</name>
</gene>
<dbReference type="RefSeq" id="XP_068365882.1">
    <property type="nucleotide sequence ID" value="XM_068499551.1"/>
</dbReference>
<name>A0A1J4KNN7_9EUKA</name>
<proteinExistence type="predicted"/>